<dbReference type="GO" id="GO:0034475">
    <property type="term" value="P:U4 snRNA 3'-end processing"/>
    <property type="evidence" value="ECO:0007669"/>
    <property type="project" value="TreeGrafter"/>
</dbReference>
<evidence type="ECO:0000256" key="3">
    <source>
        <dbReference type="ARBA" id="ARBA00022552"/>
    </source>
</evidence>
<dbReference type="GO" id="GO:0016075">
    <property type="term" value="P:rRNA catabolic process"/>
    <property type="evidence" value="ECO:0007669"/>
    <property type="project" value="TreeGrafter"/>
</dbReference>
<keyword evidence="4" id="KW-0271">Exosome</keyword>
<evidence type="ECO:0000313" key="7">
    <source>
        <dbReference type="EMBL" id="KLU91149.1"/>
    </source>
</evidence>
<dbReference type="EMBL" id="ADBL01002478">
    <property type="status" value="NOT_ANNOTATED_CDS"/>
    <property type="molecule type" value="Genomic_DNA"/>
</dbReference>
<dbReference type="InterPro" id="IPR050080">
    <property type="entry name" value="RNase_PH"/>
</dbReference>
<dbReference type="AlphaFoldDB" id="A0A0C4EAJ7"/>
<dbReference type="SUPFAM" id="SSF55666">
    <property type="entry name" value="Ribonuclease PH domain 2-like"/>
    <property type="match status" value="1"/>
</dbReference>
<name>A0A0C4EAJ7_MAGP6</name>
<reference evidence="7" key="3">
    <citation type="submission" date="2011-03" db="EMBL/GenBank/DDBJ databases">
        <title>Annotation of Magnaporthe poae ATCC 64411.</title>
        <authorList>
            <person name="Ma L.-J."/>
            <person name="Dead R."/>
            <person name="Young S.K."/>
            <person name="Zeng Q."/>
            <person name="Gargeya S."/>
            <person name="Fitzgerald M."/>
            <person name="Haas B."/>
            <person name="Abouelleil A."/>
            <person name="Alvarado L."/>
            <person name="Arachchi H.M."/>
            <person name="Berlin A."/>
            <person name="Brown A."/>
            <person name="Chapman S.B."/>
            <person name="Chen Z."/>
            <person name="Dunbar C."/>
            <person name="Freedman E."/>
            <person name="Gearin G."/>
            <person name="Gellesch M."/>
            <person name="Goldberg J."/>
            <person name="Griggs A."/>
            <person name="Gujja S."/>
            <person name="Heiman D."/>
            <person name="Howarth C."/>
            <person name="Larson L."/>
            <person name="Lui A."/>
            <person name="MacDonald P.J.P."/>
            <person name="Mehta T."/>
            <person name="Montmayeur A."/>
            <person name="Murphy C."/>
            <person name="Neiman D."/>
            <person name="Pearson M."/>
            <person name="Priest M."/>
            <person name="Roberts A."/>
            <person name="Saif S."/>
            <person name="Shea T."/>
            <person name="Shenoy N."/>
            <person name="Sisk P."/>
            <person name="Stolte C."/>
            <person name="Sykes S."/>
            <person name="Yandava C."/>
            <person name="Wortman J."/>
            <person name="Nusbaum C."/>
            <person name="Birren B."/>
        </authorList>
    </citation>
    <scope>NUCLEOTIDE SEQUENCE</scope>
    <source>
        <strain evidence="7">ATCC 64411</strain>
    </source>
</reference>
<dbReference type="PANTHER" id="PTHR11953">
    <property type="entry name" value="EXOSOME COMPLEX COMPONENT"/>
    <property type="match status" value="1"/>
</dbReference>
<dbReference type="GO" id="GO:0071051">
    <property type="term" value="P:poly(A)-dependent snoRNA 3'-end processing"/>
    <property type="evidence" value="ECO:0007669"/>
    <property type="project" value="TreeGrafter"/>
</dbReference>
<proteinExistence type="inferred from homology"/>
<evidence type="ECO:0000256" key="5">
    <source>
        <dbReference type="ARBA" id="ARBA00023242"/>
    </source>
</evidence>
<dbReference type="InterPro" id="IPR036345">
    <property type="entry name" value="ExoRNase_PH_dom2_sf"/>
</dbReference>
<dbReference type="InterPro" id="IPR001247">
    <property type="entry name" value="ExoRNase_PH_dom1"/>
</dbReference>
<organism evidence="8 9">
    <name type="scientific">Magnaporthiopsis poae (strain ATCC 64411 / 73-15)</name>
    <name type="common">Kentucky bluegrass fungus</name>
    <name type="synonym">Magnaporthe poae</name>
    <dbReference type="NCBI Taxonomy" id="644358"/>
    <lineage>
        <taxon>Eukaryota</taxon>
        <taxon>Fungi</taxon>
        <taxon>Dikarya</taxon>
        <taxon>Ascomycota</taxon>
        <taxon>Pezizomycotina</taxon>
        <taxon>Sordariomycetes</taxon>
        <taxon>Sordariomycetidae</taxon>
        <taxon>Magnaporthales</taxon>
        <taxon>Magnaporthaceae</taxon>
        <taxon>Magnaporthiopsis</taxon>
    </lineage>
</organism>
<dbReference type="InterPro" id="IPR027408">
    <property type="entry name" value="PNPase/RNase_PH_dom_sf"/>
</dbReference>
<dbReference type="eggNOG" id="KOG1069">
    <property type="taxonomic scope" value="Eukaryota"/>
</dbReference>
<dbReference type="GO" id="GO:0005730">
    <property type="term" value="C:nucleolus"/>
    <property type="evidence" value="ECO:0007669"/>
    <property type="project" value="TreeGrafter"/>
</dbReference>
<evidence type="ECO:0000313" key="9">
    <source>
        <dbReference type="Proteomes" id="UP000011715"/>
    </source>
</evidence>
<reference evidence="8" key="5">
    <citation type="submission" date="2015-06" db="UniProtKB">
        <authorList>
            <consortium name="EnsemblFungi"/>
        </authorList>
    </citation>
    <scope>IDENTIFICATION</scope>
    <source>
        <strain evidence="8">ATCC 64411</strain>
    </source>
</reference>
<reference evidence="7" key="1">
    <citation type="submission" date="2010-05" db="EMBL/GenBank/DDBJ databases">
        <title>The Genome Sequence of Magnaporthe poae strain ATCC 64411.</title>
        <authorList>
            <consortium name="The Broad Institute Genome Sequencing Platform"/>
            <consortium name="Broad Institute Genome Sequencing Center for Infectious Disease"/>
            <person name="Ma L.-J."/>
            <person name="Dead R."/>
            <person name="Young S."/>
            <person name="Zeng Q."/>
            <person name="Koehrsen M."/>
            <person name="Alvarado L."/>
            <person name="Berlin A."/>
            <person name="Chapman S.B."/>
            <person name="Chen Z."/>
            <person name="Freedman E."/>
            <person name="Gellesch M."/>
            <person name="Goldberg J."/>
            <person name="Griggs A."/>
            <person name="Gujja S."/>
            <person name="Heilman E.R."/>
            <person name="Heiman D."/>
            <person name="Hepburn T."/>
            <person name="Howarth C."/>
            <person name="Jen D."/>
            <person name="Larson L."/>
            <person name="Mehta T."/>
            <person name="Neiman D."/>
            <person name="Pearson M."/>
            <person name="Roberts A."/>
            <person name="Saif S."/>
            <person name="Shea T."/>
            <person name="Shenoy N."/>
            <person name="Sisk P."/>
            <person name="Stolte C."/>
            <person name="Sykes S."/>
            <person name="Walk T."/>
            <person name="White J."/>
            <person name="Yandava C."/>
            <person name="Haas B."/>
            <person name="Nusbaum C."/>
            <person name="Birren B."/>
        </authorList>
    </citation>
    <scope>NUCLEOTIDE SEQUENCE</scope>
    <source>
        <strain evidence="7">ATCC 64411</strain>
    </source>
</reference>
<evidence type="ECO:0000256" key="1">
    <source>
        <dbReference type="ARBA" id="ARBA00004123"/>
    </source>
</evidence>
<dbReference type="VEuPathDB" id="FungiDB:MAPG_09672"/>
<comment type="similarity">
    <text evidence="2">Belongs to the RNase PH family.</text>
</comment>
<dbReference type="STRING" id="644358.A0A0C4EAJ7"/>
<dbReference type="OrthoDB" id="27298at2759"/>
<dbReference type="SUPFAM" id="SSF54211">
    <property type="entry name" value="Ribosomal protein S5 domain 2-like"/>
    <property type="match status" value="1"/>
</dbReference>
<dbReference type="InterPro" id="IPR020568">
    <property type="entry name" value="Ribosomal_Su5_D2-typ_SF"/>
</dbReference>
<protein>
    <recommendedName>
        <fullName evidence="6">Exoribonuclease phosphorolytic domain-containing protein</fullName>
    </recommendedName>
</protein>
<gene>
    <name evidence="7" type="ORF">MAPG_09672</name>
</gene>
<dbReference type="Proteomes" id="UP000011715">
    <property type="component" value="Unassembled WGS sequence"/>
</dbReference>
<evidence type="ECO:0000256" key="2">
    <source>
        <dbReference type="ARBA" id="ARBA00006678"/>
    </source>
</evidence>
<dbReference type="Gene3D" id="3.30.230.70">
    <property type="entry name" value="GHMP Kinase, N-terminal domain"/>
    <property type="match status" value="1"/>
</dbReference>
<evidence type="ECO:0000313" key="8">
    <source>
        <dbReference type="EnsemblFungi" id="MAPG_09672T0"/>
    </source>
</evidence>
<dbReference type="GO" id="GO:0006364">
    <property type="term" value="P:rRNA processing"/>
    <property type="evidence" value="ECO:0007669"/>
    <property type="project" value="UniProtKB-KW"/>
</dbReference>
<keyword evidence="5" id="KW-0539">Nucleus</keyword>
<dbReference type="GO" id="GO:0003723">
    <property type="term" value="F:RNA binding"/>
    <property type="evidence" value="ECO:0007669"/>
    <property type="project" value="TreeGrafter"/>
</dbReference>
<dbReference type="OMA" id="SYKCPAT"/>
<feature type="domain" description="Exoribonuclease phosphorolytic" evidence="6">
    <location>
        <begin position="12"/>
        <end position="138"/>
    </location>
</feature>
<dbReference type="EMBL" id="GL876976">
    <property type="protein sequence ID" value="KLU91149.1"/>
    <property type="molecule type" value="Genomic_DNA"/>
</dbReference>
<evidence type="ECO:0000256" key="4">
    <source>
        <dbReference type="ARBA" id="ARBA00022835"/>
    </source>
</evidence>
<comment type="subcellular location">
    <subcellularLocation>
        <location evidence="1">Nucleus</location>
    </subcellularLocation>
</comment>
<dbReference type="GO" id="GO:0071028">
    <property type="term" value="P:nuclear mRNA surveillance"/>
    <property type="evidence" value="ECO:0007669"/>
    <property type="project" value="TreeGrafter"/>
</dbReference>
<dbReference type="PANTHER" id="PTHR11953:SF1">
    <property type="entry name" value="EXOSOME COMPLEX COMPONENT RRP46"/>
    <property type="match status" value="1"/>
</dbReference>
<dbReference type="EnsemblFungi" id="MAPG_09672T0">
    <property type="protein sequence ID" value="MAPG_09672T0"/>
    <property type="gene ID" value="MAPG_09672"/>
</dbReference>
<evidence type="ECO:0000259" key="6">
    <source>
        <dbReference type="Pfam" id="PF01138"/>
    </source>
</evidence>
<reference evidence="8" key="4">
    <citation type="journal article" date="2015" name="G3 (Bethesda)">
        <title>Genome sequences of three phytopathogenic species of the Magnaporthaceae family of fungi.</title>
        <authorList>
            <person name="Okagaki L.H."/>
            <person name="Nunes C.C."/>
            <person name="Sailsbery J."/>
            <person name="Clay B."/>
            <person name="Brown D."/>
            <person name="John T."/>
            <person name="Oh Y."/>
            <person name="Young N."/>
            <person name="Fitzgerald M."/>
            <person name="Haas B.J."/>
            <person name="Zeng Q."/>
            <person name="Young S."/>
            <person name="Adiconis X."/>
            <person name="Fan L."/>
            <person name="Levin J.Z."/>
            <person name="Mitchell T.K."/>
            <person name="Okubara P.A."/>
            <person name="Farman M.L."/>
            <person name="Kohn L.M."/>
            <person name="Birren B."/>
            <person name="Ma L.-J."/>
            <person name="Dean R.A."/>
        </authorList>
    </citation>
    <scope>NUCLEOTIDE SEQUENCE</scope>
    <source>
        <strain evidence="8">ATCC 64411 / 73-15</strain>
    </source>
</reference>
<keyword evidence="9" id="KW-1185">Reference proteome</keyword>
<reference evidence="9" key="2">
    <citation type="submission" date="2010-05" db="EMBL/GenBank/DDBJ databases">
        <title>The genome sequence of Magnaporthe poae strain ATCC 64411.</title>
        <authorList>
            <person name="Ma L.-J."/>
            <person name="Dead R."/>
            <person name="Young S."/>
            <person name="Zeng Q."/>
            <person name="Koehrsen M."/>
            <person name="Alvarado L."/>
            <person name="Berlin A."/>
            <person name="Chapman S.B."/>
            <person name="Chen Z."/>
            <person name="Freedman E."/>
            <person name="Gellesch M."/>
            <person name="Goldberg J."/>
            <person name="Griggs A."/>
            <person name="Gujja S."/>
            <person name="Heilman E.R."/>
            <person name="Heiman D."/>
            <person name="Hepburn T."/>
            <person name="Howarth C."/>
            <person name="Jen D."/>
            <person name="Larson L."/>
            <person name="Mehta T."/>
            <person name="Neiman D."/>
            <person name="Pearson M."/>
            <person name="Roberts A."/>
            <person name="Saif S."/>
            <person name="Shea T."/>
            <person name="Shenoy N."/>
            <person name="Sisk P."/>
            <person name="Stolte C."/>
            <person name="Sykes S."/>
            <person name="Walk T."/>
            <person name="White J."/>
            <person name="Yandava C."/>
            <person name="Haas B."/>
            <person name="Nusbaum C."/>
            <person name="Birren B."/>
        </authorList>
    </citation>
    <scope>NUCLEOTIDE SEQUENCE [LARGE SCALE GENOMIC DNA]</scope>
    <source>
        <strain evidence="9">ATCC 64411 / 73-15</strain>
    </source>
</reference>
<dbReference type="GO" id="GO:0000176">
    <property type="term" value="C:nuclear exosome (RNase complex)"/>
    <property type="evidence" value="ECO:0007669"/>
    <property type="project" value="UniProtKB-ARBA"/>
</dbReference>
<dbReference type="GO" id="GO:0000177">
    <property type="term" value="C:cytoplasmic exosome (RNase complex)"/>
    <property type="evidence" value="ECO:0007669"/>
    <property type="project" value="TreeGrafter"/>
</dbReference>
<accession>A0A0C4EAJ7</accession>
<dbReference type="Pfam" id="PF01138">
    <property type="entry name" value="RNase_PH"/>
    <property type="match status" value="1"/>
</dbReference>
<keyword evidence="3" id="KW-0698">rRNA processing</keyword>
<sequence length="259" mass="27849">MPSRSEPTALLSHLPRADGSATYSHAGYTVTASVNGPIEAQRRDEDPYEALVDVIVRPAAGVGGTRERHLETILQSSLRQLILVKNFPRGLVQIVLQVTASPENDYVSTKLVQARLNLPIVPALLQAAVLALLSAAIPLRTTATSTVVAVVAPAAGGHKSQLVVDPSPREAEKARSLHVFAFTSSDRLLLAESEGPFTMQEWADVHAKAQEICCEPTKAPAVMLDHADNDAAARSSPDMRQFIRSTVEAKVSADLHWKN</sequence>